<evidence type="ECO:0008006" key="4">
    <source>
        <dbReference type="Google" id="ProtNLM"/>
    </source>
</evidence>
<sequence>MSGEIVKVLDTDWNDKIVLEEESVKSNIISLIDEGLKHILLVERKPFVVKLISQTDQRTTITMISKESSGGYALEGCRKLVIDYALKPGDTIMFYPKELHMQFNFFRHYPKVQSRGGGGPEGQDDREVTPPSLIKEEIEGQLSALKSIIKDHNKRNKTSSILLDFEEDTAPKDNRIMKGKVVVDDDIRKPFKEALQTPLTRRIIEFAGPEYKGQYQVQTLDGPARGWFERLPAFTSRYSVRRACFKEPHEITKIVRRDNESLMTFKDRWTVERGFIMGVPKVMNISSFMNSLKCPELAKRFSNKAPTTVDKMMMRVDDFVRSKEAFARTELPKGETGEDHRKGRDNRAPYPPLRGESPAQIILVLTLEPLTKPPKEILATETQLHLPPPRPMANPFRGGNIDRYCNYHQEKWHYTNDCMQLKKQLEMALESGKLDHLVKDVRQRGRGNRRDEAPQSAKIINMIRVVPVEEKKRKSREATKEWMNTSITFPSVSSEDVSDELLIVEAEVKRYLVRRVYVDEGVSMEVMFEH</sequence>
<proteinExistence type="predicted"/>
<dbReference type="EMBL" id="BQNB010012579">
    <property type="protein sequence ID" value="GJT05335.1"/>
    <property type="molecule type" value="Genomic_DNA"/>
</dbReference>
<protein>
    <recommendedName>
        <fullName evidence="4">Reverse transcriptase domain-containing protein</fullName>
    </recommendedName>
</protein>
<dbReference type="Proteomes" id="UP001151760">
    <property type="component" value="Unassembled WGS sequence"/>
</dbReference>
<evidence type="ECO:0000256" key="1">
    <source>
        <dbReference type="SAM" id="MobiDB-lite"/>
    </source>
</evidence>
<feature type="region of interest" description="Disordered" evidence="1">
    <location>
        <begin position="327"/>
        <end position="353"/>
    </location>
</feature>
<reference evidence="2" key="1">
    <citation type="journal article" date="2022" name="Int. J. Mol. Sci.">
        <title>Draft Genome of Tanacetum Coccineum: Genomic Comparison of Closely Related Tanacetum-Family Plants.</title>
        <authorList>
            <person name="Yamashiro T."/>
            <person name="Shiraishi A."/>
            <person name="Nakayama K."/>
            <person name="Satake H."/>
        </authorList>
    </citation>
    <scope>NUCLEOTIDE SEQUENCE</scope>
</reference>
<gene>
    <name evidence="2" type="ORF">Tco_0839797</name>
</gene>
<feature type="compositionally biased region" description="Basic and acidic residues" evidence="1">
    <location>
        <begin position="327"/>
        <end position="347"/>
    </location>
</feature>
<evidence type="ECO:0000313" key="3">
    <source>
        <dbReference type="Proteomes" id="UP001151760"/>
    </source>
</evidence>
<name>A0ABQ5ARN9_9ASTR</name>
<keyword evidence="3" id="KW-1185">Reference proteome</keyword>
<accession>A0ABQ5ARN9</accession>
<comment type="caution">
    <text evidence="2">The sequence shown here is derived from an EMBL/GenBank/DDBJ whole genome shotgun (WGS) entry which is preliminary data.</text>
</comment>
<evidence type="ECO:0000313" key="2">
    <source>
        <dbReference type="EMBL" id="GJT05335.1"/>
    </source>
</evidence>
<organism evidence="2 3">
    <name type="scientific">Tanacetum coccineum</name>
    <dbReference type="NCBI Taxonomy" id="301880"/>
    <lineage>
        <taxon>Eukaryota</taxon>
        <taxon>Viridiplantae</taxon>
        <taxon>Streptophyta</taxon>
        <taxon>Embryophyta</taxon>
        <taxon>Tracheophyta</taxon>
        <taxon>Spermatophyta</taxon>
        <taxon>Magnoliopsida</taxon>
        <taxon>eudicotyledons</taxon>
        <taxon>Gunneridae</taxon>
        <taxon>Pentapetalae</taxon>
        <taxon>asterids</taxon>
        <taxon>campanulids</taxon>
        <taxon>Asterales</taxon>
        <taxon>Asteraceae</taxon>
        <taxon>Asteroideae</taxon>
        <taxon>Anthemideae</taxon>
        <taxon>Anthemidinae</taxon>
        <taxon>Tanacetum</taxon>
    </lineage>
</organism>
<reference evidence="2" key="2">
    <citation type="submission" date="2022-01" db="EMBL/GenBank/DDBJ databases">
        <authorList>
            <person name="Yamashiro T."/>
            <person name="Shiraishi A."/>
            <person name="Satake H."/>
            <person name="Nakayama K."/>
        </authorList>
    </citation>
    <scope>NUCLEOTIDE SEQUENCE</scope>
</reference>